<name>A0ABY1NEN6_9BACT</name>
<accession>A0ABY1NEN6</accession>
<organism evidence="1 2">
    <name type="scientific">Algoriphagus winogradskyi</name>
    <dbReference type="NCBI Taxonomy" id="237017"/>
    <lineage>
        <taxon>Bacteria</taxon>
        <taxon>Pseudomonadati</taxon>
        <taxon>Bacteroidota</taxon>
        <taxon>Cytophagia</taxon>
        <taxon>Cytophagales</taxon>
        <taxon>Cyclobacteriaceae</taxon>
        <taxon>Algoriphagus</taxon>
    </lineage>
</organism>
<sequence length="107" mass="12534">MIFTLQKVHPLRGRACEFRTKSKTPNGVKPLITMGATHGKRISQSEPHDPEWVEQYQIETLDYHLRSPNYQFRTHTYQLKAAMDQKEAHNYHLGMNSERLIGDIEQL</sequence>
<keyword evidence="2" id="KW-1185">Reference proteome</keyword>
<dbReference type="Proteomes" id="UP001157915">
    <property type="component" value="Unassembled WGS sequence"/>
</dbReference>
<evidence type="ECO:0000313" key="1">
    <source>
        <dbReference type="EMBL" id="SMP07826.1"/>
    </source>
</evidence>
<gene>
    <name evidence="1" type="ORF">SAMN06265367_101646</name>
</gene>
<reference evidence="1 2" key="1">
    <citation type="submission" date="2017-05" db="EMBL/GenBank/DDBJ databases">
        <authorList>
            <person name="Varghese N."/>
            <person name="Submissions S."/>
        </authorList>
    </citation>
    <scope>NUCLEOTIDE SEQUENCE [LARGE SCALE GENOMIC DNA]</scope>
    <source>
        <strain evidence="1 2">DSM 15360</strain>
    </source>
</reference>
<dbReference type="EMBL" id="FXUA01000001">
    <property type="protein sequence ID" value="SMP07826.1"/>
    <property type="molecule type" value="Genomic_DNA"/>
</dbReference>
<proteinExistence type="predicted"/>
<protein>
    <submittedName>
        <fullName evidence="1">Uncharacterized protein</fullName>
    </submittedName>
</protein>
<comment type="caution">
    <text evidence="1">The sequence shown here is derived from an EMBL/GenBank/DDBJ whole genome shotgun (WGS) entry which is preliminary data.</text>
</comment>
<evidence type="ECO:0000313" key="2">
    <source>
        <dbReference type="Proteomes" id="UP001157915"/>
    </source>
</evidence>